<dbReference type="SUPFAM" id="SSF48264">
    <property type="entry name" value="Cytochrome P450"/>
    <property type="match status" value="1"/>
</dbReference>
<dbReference type="AlphaFoldDB" id="A0A853M5X0"/>
<evidence type="ECO:0000313" key="9">
    <source>
        <dbReference type="EMBL" id="OBJ63719.1"/>
    </source>
</evidence>
<dbReference type="PRINTS" id="PR00359">
    <property type="entry name" value="BP450"/>
</dbReference>
<dbReference type="GO" id="GO:0016705">
    <property type="term" value="F:oxidoreductase activity, acting on paired donors, with incorporation or reduction of molecular oxygen"/>
    <property type="evidence" value="ECO:0007669"/>
    <property type="project" value="InterPro"/>
</dbReference>
<evidence type="ECO:0000256" key="3">
    <source>
        <dbReference type="ARBA" id="ARBA00022723"/>
    </source>
</evidence>
<keyword evidence="4 7" id="KW-0560">Oxidoreductase</keyword>
<evidence type="ECO:0000256" key="4">
    <source>
        <dbReference type="ARBA" id="ARBA00023002"/>
    </source>
</evidence>
<evidence type="ECO:0000256" key="1">
    <source>
        <dbReference type="ARBA" id="ARBA00010617"/>
    </source>
</evidence>
<evidence type="ECO:0000313" key="10">
    <source>
        <dbReference type="Proteomes" id="UP000093894"/>
    </source>
</evidence>
<keyword evidence="6 7" id="KW-0503">Monooxygenase</keyword>
<dbReference type="PROSITE" id="PS00086">
    <property type="entry name" value="CYTOCHROME_P450"/>
    <property type="match status" value="1"/>
</dbReference>
<name>A0A853M5X0_9MYCO</name>
<reference evidence="9 10" key="1">
    <citation type="submission" date="2016-06" db="EMBL/GenBank/DDBJ databases">
        <authorList>
            <person name="Sutton G."/>
            <person name="Brinkac L."/>
            <person name="Sanka R."/>
            <person name="Adams M."/>
            <person name="Lau E."/>
            <person name="Garcia-Basteiro A."/>
            <person name="Lopez-Varela E."/>
            <person name="Palencia S."/>
        </authorList>
    </citation>
    <scope>NUCLEOTIDE SEQUENCE [LARGE SCALE GENOMIC DNA]</scope>
    <source>
        <strain evidence="9 10">1164983.0</strain>
    </source>
</reference>
<keyword evidence="5 7" id="KW-0408">Iron</keyword>
<comment type="similarity">
    <text evidence="1 7">Belongs to the cytochrome P450 family.</text>
</comment>
<sequence length="450" mass="51031">MTSDYMTTGRSATGRCPGAAPGDVGGPENRDFFTEKSLVDDPYDYYDAIRRCPVWREPAHGVVMVSGYDEALAVQRDTEQALSVCNIVSGPWSGIPTKTDSDDISDVIERHRKKVTFGDYFITFDPPTHTAHRSLLSRLFTPKQLKNNEDFLWRLADEQLNRFIAKGKCEIVVDYNFPFTLDAITDLLDVPEADRERFRRAAIASRLEGDRSGFVGVKEEWFVEYVEERRRNPRDDVLTELALAKFPDGTTPEAIDVARVATFMFAAGHGTTIDLLSLSMLTLAERPDLQEQLREDNSKIPAFIEEMLRIESPIKSNFRMARRNTKIGDLDVQAGTSILVMNGAANRDPRRFDEPNEFRLGRPNILHHMAFGRGIHTCPGAPIARAEVRVSLERILNRMADIRLSEAKHGPPGARRLKWDSTLLFRRLKELHLEFTPIQEESKNDHTIAD</sequence>
<evidence type="ECO:0000256" key="6">
    <source>
        <dbReference type="ARBA" id="ARBA00023033"/>
    </source>
</evidence>
<keyword evidence="3 7" id="KW-0479">Metal-binding</keyword>
<dbReference type="Proteomes" id="UP000093894">
    <property type="component" value="Unassembled WGS sequence"/>
</dbReference>
<dbReference type="GO" id="GO:0020037">
    <property type="term" value="F:heme binding"/>
    <property type="evidence" value="ECO:0007669"/>
    <property type="project" value="InterPro"/>
</dbReference>
<dbReference type="InterPro" id="IPR002397">
    <property type="entry name" value="Cyt_P450_B"/>
</dbReference>
<comment type="caution">
    <text evidence="9">The sequence shown here is derived from an EMBL/GenBank/DDBJ whole genome shotgun (WGS) entry which is preliminary data.</text>
</comment>
<evidence type="ECO:0000256" key="2">
    <source>
        <dbReference type="ARBA" id="ARBA00022617"/>
    </source>
</evidence>
<dbReference type="EMBL" id="LZLG01000021">
    <property type="protein sequence ID" value="OBJ63719.1"/>
    <property type="molecule type" value="Genomic_DNA"/>
</dbReference>
<dbReference type="InterPro" id="IPR017972">
    <property type="entry name" value="Cyt_P450_CS"/>
</dbReference>
<dbReference type="InterPro" id="IPR001128">
    <property type="entry name" value="Cyt_P450"/>
</dbReference>
<proteinExistence type="inferred from homology"/>
<dbReference type="PRINTS" id="PR00385">
    <property type="entry name" value="P450"/>
</dbReference>
<evidence type="ECO:0000256" key="5">
    <source>
        <dbReference type="ARBA" id="ARBA00023004"/>
    </source>
</evidence>
<keyword evidence="2 7" id="KW-0349">Heme</keyword>
<dbReference type="Gene3D" id="1.10.630.10">
    <property type="entry name" value="Cytochrome P450"/>
    <property type="match status" value="1"/>
</dbReference>
<evidence type="ECO:0000256" key="8">
    <source>
        <dbReference type="SAM" id="MobiDB-lite"/>
    </source>
</evidence>
<evidence type="ECO:0000256" key="7">
    <source>
        <dbReference type="RuleBase" id="RU000461"/>
    </source>
</evidence>
<dbReference type="PANTHER" id="PTHR46696">
    <property type="entry name" value="P450, PUTATIVE (EUROFUNG)-RELATED"/>
    <property type="match status" value="1"/>
</dbReference>
<feature type="region of interest" description="Disordered" evidence="8">
    <location>
        <begin position="1"/>
        <end position="30"/>
    </location>
</feature>
<dbReference type="InterPro" id="IPR036396">
    <property type="entry name" value="Cyt_P450_sf"/>
</dbReference>
<dbReference type="GO" id="GO:0005506">
    <property type="term" value="F:iron ion binding"/>
    <property type="evidence" value="ECO:0007669"/>
    <property type="project" value="InterPro"/>
</dbReference>
<gene>
    <name evidence="9" type="ORF">A5628_22845</name>
</gene>
<dbReference type="Pfam" id="PF00067">
    <property type="entry name" value="p450"/>
    <property type="match status" value="1"/>
</dbReference>
<dbReference type="GO" id="GO:0004497">
    <property type="term" value="F:monooxygenase activity"/>
    <property type="evidence" value="ECO:0007669"/>
    <property type="project" value="UniProtKB-KW"/>
</dbReference>
<feature type="compositionally biased region" description="Polar residues" evidence="8">
    <location>
        <begin position="1"/>
        <end position="11"/>
    </location>
</feature>
<protein>
    <submittedName>
        <fullName evidence="9">Cytochrome</fullName>
    </submittedName>
</protein>
<organism evidence="9 10">
    <name type="scientific">Mycobacterium colombiense</name>
    <dbReference type="NCBI Taxonomy" id="339268"/>
    <lineage>
        <taxon>Bacteria</taxon>
        <taxon>Bacillati</taxon>
        <taxon>Actinomycetota</taxon>
        <taxon>Actinomycetes</taxon>
        <taxon>Mycobacteriales</taxon>
        <taxon>Mycobacteriaceae</taxon>
        <taxon>Mycobacterium</taxon>
        <taxon>Mycobacterium avium complex (MAC)</taxon>
    </lineage>
</organism>
<accession>A0A853M5X0</accession>
<dbReference type="PANTHER" id="PTHR46696:SF6">
    <property type="entry name" value="P450, PUTATIVE (EUROFUNG)-RELATED"/>
    <property type="match status" value="1"/>
</dbReference>